<evidence type="ECO:0000313" key="6">
    <source>
        <dbReference type="EMBL" id="MSA88899.1"/>
    </source>
</evidence>
<evidence type="ECO:0000313" key="7">
    <source>
        <dbReference type="EMBL" id="MSC32446.1"/>
    </source>
</evidence>
<accession>A0A6N7S533</accession>
<dbReference type="EMBL" id="WKPI01000005">
    <property type="protein sequence ID" value="MSC32446.1"/>
    <property type="molecule type" value="Genomic_DNA"/>
</dbReference>
<dbReference type="OrthoDB" id="2339329at2"/>
<dbReference type="EMBL" id="WKPJ01000006">
    <property type="protein sequence ID" value="MSA88899.1"/>
    <property type="molecule type" value="Genomic_DNA"/>
</dbReference>
<keyword evidence="9" id="KW-1185">Reference proteome</keyword>
<dbReference type="PANTHER" id="PTHR10353:SF296">
    <property type="entry name" value="6-PHOSPHO-BETA-GLUCOSIDASE"/>
    <property type="match status" value="1"/>
</dbReference>
<feature type="active site" description="Nucleophile" evidence="4">
    <location>
        <position position="380"/>
    </location>
</feature>
<dbReference type="GO" id="GO:0016052">
    <property type="term" value="P:carbohydrate catabolic process"/>
    <property type="evidence" value="ECO:0007669"/>
    <property type="project" value="TreeGrafter"/>
</dbReference>
<protein>
    <submittedName>
        <fullName evidence="6">Family 1 glycosylhydrolase</fullName>
    </submittedName>
</protein>
<comment type="similarity">
    <text evidence="1 5">Belongs to the glycosyl hydrolase 1 family.</text>
</comment>
<evidence type="ECO:0000256" key="3">
    <source>
        <dbReference type="ARBA" id="ARBA00023295"/>
    </source>
</evidence>
<dbReference type="InterPro" id="IPR001360">
    <property type="entry name" value="Glyco_hydro_1"/>
</dbReference>
<evidence type="ECO:0000313" key="9">
    <source>
        <dbReference type="Proteomes" id="UP000480929"/>
    </source>
</evidence>
<evidence type="ECO:0000256" key="2">
    <source>
        <dbReference type="ARBA" id="ARBA00022801"/>
    </source>
</evidence>
<name>A0A6N7S533_9FIRM</name>
<dbReference type="Proteomes" id="UP000480929">
    <property type="component" value="Unassembled WGS sequence"/>
</dbReference>
<organism evidence="6 8">
    <name type="scientific">Holdemania massiliensis</name>
    <dbReference type="NCBI Taxonomy" id="1468449"/>
    <lineage>
        <taxon>Bacteria</taxon>
        <taxon>Bacillati</taxon>
        <taxon>Bacillota</taxon>
        <taxon>Erysipelotrichia</taxon>
        <taxon>Erysipelotrichales</taxon>
        <taxon>Erysipelotrichaceae</taxon>
        <taxon>Holdemania</taxon>
    </lineage>
</organism>
<dbReference type="Proteomes" id="UP000433575">
    <property type="component" value="Unassembled WGS sequence"/>
</dbReference>
<reference evidence="8 9" key="1">
    <citation type="journal article" date="2019" name="Nat. Med.">
        <title>A library of human gut bacterial isolates paired with longitudinal multiomics data enables mechanistic microbiome research.</title>
        <authorList>
            <person name="Poyet M."/>
            <person name="Groussin M."/>
            <person name="Gibbons S.M."/>
            <person name="Avila-Pacheco J."/>
            <person name="Jiang X."/>
            <person name="Kearney S.M."/>
            <person name="Perrotta A.R."/>
            <person name="Berdy B."/>
            <person name="Zhao S."/>
            <person name="Lieberman T.D."/>
            <person name="Swanson P.K."/>
            <person name="Smith M."/>
            <person name="Roesemann S."/>
            <person name="Alexander J.E."/>
            <person name="Rich S.A."/>
            <person name="Livny J."/>
            <person name="Vlamakis H."/>
            <person name="Clish C."/>
            <person name="Bullock K."/>
            <person name="Deik A."/>
            <person name="Scott J."/>
            <person name="Pierce K.A."/>
            <person name="Xavier R.J."/>
            <person name="Alm E.J."/>
        </authorList>
    </citation>
    <scope>NUCLEOTIDE SEQUENCE [LARGE SCALE GENOMIC DNA]</scope>
    <source>
        <strain evidence="6 8">BIOML-A4</strain>
        <strain evidence="7 9">BIOML-A5</strain>
    </source>
</reference>
<dbReference type="Gene3D" id="3.20.20.80">
    <property type="entry name" value="Glycosidases"/>
    <property type="match status" value="1"/>
</dbReference>
<keyword evidence="2 6" id="KW-0378">Hydrolase</keyword>
<dbReference type="RefSeq" id="WP_154238324.1">
    <property type="nucleotide sequence ID" value="NZ_CALJPI010000008.1"/>
</dbReference>
<evidence type="ECO:0000256" key="4">
    <source>
        <dbReference type="PROSITE-ProRule" id="PRU10055"/>
    </source>
</evidence>
<dbReference type="PROSITE" id="PS00572">
    <property type="entry name" value="GLYCOSYL_HYDROL_F1_1"/>
    <property type="match status" value="1"/>
</dbReference>
<comment type="caution">
    <text evidence="6">The sequence shown here is derived from an EMBL/GenBank/DDBJ whole genome shotgun (WGS) entry which is preliminary data.</text>
</comment>
<dbReference type="GO" id="GO:0005829">
    <property type="term" value="C:cytosol"/>
    <property type="evidence" value="ECO:0007669"/>
    <property type="project" value="TreeGrafter"/>
</dbReference>
<proteinExistence type="inferred from homology"/>
<dbReference type="InterPro" id="IPR018120">
    <property type="entry name" value="Glyco_hydro_1_AS"/>
</dbReference>
<sequence>MSHEFPKGFLWGGATSAAQVEGGFAEGGRGPSHLDYLQYRAPSQRQGRSLMQITEEEYWDNKKHADQRNLAFRRGSDFVHHVEEDIRYFGEMGFKTYRMSISWSRLFPTGTESEPLAEGVAFYHQVFQTCHRYGIEPLVTMIHYDIPAYLTETLNGWENPEVIDYFLRYARFLIDEYKQEVKYWLTFNEINMICWSPYLGGGMFVEKSRRNRLSCIHQALHHQFIASALTVSYAHETAPGLMMGNMTQRSQFYPLTCKPDDVLLTLKSDQFNLFFNDVMVFGEYPYFIKKYYADHDIHINPVENFEAILKAGTVDFISFSYYFTSVVNSELQEPVENFVKQQKNPYLKDSEWGWTIDPTGLRIALNQLYDRYHKPCFVTENGLGARDEISPDGKIHDAYRIAYLRDHIRAMQEAIEDGVELLGYTIWGCLDLVSMSDIQMSKRYGMIYVDADDEGNGTYRRRKKDSFDWYKKVIASNGSDLD</sequence>
<evidence type="ECO:0000256" key="1">
    <source>
        <dbReference type="ARBA" id="ARBA00010838"/>
    </source>
</evidence>
<dbReference type="GO" id="GO:0008422">
    <property type="term" value="F:beta-glucosidase activity"/>
    <property type="evidence" value="ECO:0007669"/>
    <property type="project" value="TreeGrafter"/>
</dbReference>
<dbReference type="SUPFAM" id="SSF51445">
    <property type="entry name" value="(Trans)glycosidases"/>
    <property type="match status" value="1"/>
</dbReference>
<keyword evidence="3" id="KW-0326">Glycosidase</keyword>
<evidence type="ECO:0000256" key="5">
    <source>
        <dbReference type="RuleBase" id="RU003690"/>
    </source>
</evidence>
<evidence type="ECO:0000313" key="8">
    <source>
        <dbReference type="Proteomes" id="UP000433575"/>
    </source>
</evidence>
<dbReference type="PANTHER" id="PTHR10353">
    <property type="entry name" value="GLYCOSYL HYDROLASE"/>
    <property type="match status" value="1"/>
</dbReference>
<gene>
    <name evidence="7" type="ORF">GKD88_04860</name>
    <name evidence="6" type="ORF">GKE08_06130</name>
</gene>
<dbReference type="InterPro" id="IPR017853">
    <property type="entry name" value="GH"/>
</dbReference>
<dbReference type="FunFam" id="3.20.20.80:FF:000004">
    <property type="entry name" value="Beta-glucosidase 6-phospho-beta-glucosidase"/>
    <property type="match status" value="1"/>
</dbReference>
<dbReference type="AlphaFoldDB" id="A0A6N7S533"/>
<dbReference type="PRINTS" id="PR00131">
    <property type="entry name" value="GLHYDRLASE1"/>
</dbReference>
<dbReference type="Pfam" id="PF00232">
    <property type="entry name" value="Glyco_hydro_1"/>
    <property type="match status" value="1"/>
</dbReference>